<organism evidence="3 7">
    <name type="scientific">Micromonospora tulbaghiae</name>
    <dbReference type="NCBI Taxonomy" id="479978"/>
    <lineage>
        <taxon>Bacteria</taxon>
        <taxon>Bacillati</taxon>
        <taxon>Actinomycetota</taxon>
        <taxon>Actinomycetes</taxon>
        <taxon>Micromonosporales</taxon>
        <taxon>Micromonosporaceae</taxon>
        <taxon>Micromonospora</taxon>
    </lineage>
</organism>
<evidence type="ECO:0000313" key="5">
    <source>
        <dbReference type="EMBL" id="SCF05664.1"/>
    </source>
</evidence>
<evidence type="ECO:0000313" key="7">
    <source>
        <dbReference type="Proteomes" id="UP000267804"/>
    </source>
</evidence>
<evidence type="ECO:0000313" key="4">
    <source>
        <dbReference type="EMBL" id="MBO4140120.1"/>
    </source>
</evidence>
<evidence type="ECO:0000256" key="1">
    <source>
        <dbReference type="SAM" id="MobiDB-lite"/>
    </source>
</evidence>
<sequence length="64" mass="6455">MRRALTLVVSGLVAALLGVLALGGLSAAATATAEEAATEARNATEAAKRAGKQDPYAPEVYGNR</sequence>
<feature type="chain" id="PRO_5044556403" evidence="2">
    <location>
        <begin position="32"/>
        <end position="64"/>
    </location>
</feature>
<dbReference type="GeneID" id="93472370"/>
<feature type="compositionally biased region" description="Low complexity" evidence="1">
    <location>
        <begin position="33"/>
        <end position="45"/>
    </location>
</feature>
<name>A0A1C4XBE0_9ACTN</name>
<protein>
    <submittedName>
        <fullName evidence="3">Uncharacterized protein</fullName>
    </submittedName>
</protein>
<dbReference type="Proteomes" id="UP000267804">
    <property type="component" value="Chromosome"/>
</dbReference>
<dbReference type="RefSeq" id="WP_091425994.1">
    <property type="nucleotide sequence ID" value="NZ_CBDRDI010000015.1"/>
</dbReference>
<dbReference type="Proteomes" id="UP000669887">
    <property type="component" value="Unassembled WGS sequence"/>
</dbReference>
<reference evidence="4" key="3">
    <citation type="submission" date="2021-03" db="EMBL/GenBank/DDBJ databases">
        <title>X isolated from Micromonospora tulbaghiae.</title>
        <authorList>
            <person name="Stennett H.L."/>
        </authorList>
    </citation>
    <scope>NUCLEOTIDE SEQUENCE</scope>
    <source>
        <strain evidence="4">28M1-20</strain>
    </source>
</reference>
<evidence type="ECO:0000256" key="2">
    <source>
        <dbReference type="SAM" id="SignalP"/>
    </source>
</evidence>
<gene>
    <name evidence="3" type="ORF">CSH63_27125</name>
    <name evidence="5" type="ORF">GA0070562_5683</name>
    <name evidence="4" type="ORF">J5U46_08190</name>
</gene>
<accession>A0A1C4XBE0</accession>
<feature type="region of interest" description="Disordered" evidence="1">
    <location>
        <begin position="33"/>
        <end position="64"/>
    </location>
</feature>
<dbReference type="Proteomes" id="UP000199405">
    <property type="component" value="Unassembled WGS sequence"/>
</dbReference>
<feature type="signal peptide" evidence="2">
    <location>
        <begin position="1"/>
        <end position="31"/>
    </location>
</feature>
<reference evidence="5 6" key="1">
    <citation type="submission" date="2016-06" db="EMBL/GenBank/DDBJ databases">
        <authorList>
            <person name="Varghese N."/>
            <person name="Submissions Spin"/>
        </authorList>
    </citation>
    <scope>NUCLEOTIDE SEQUENCE [LARGE SCALE GENOMIC DNA]</scope>
    <source>
        <strain evidence="5 6">DSM 45142</strain>
    </source>
</reference>
<dbReference type="KEGG" id="mtua:CSH63_27125"/>
<keyword evidence="6" id="KW-1185">Reference proteome</keyword>
<evidence type="ECO:0000313" key="6">
    <source>
        <dbReference type="Proteomes" id="UP000199405"/>
    </source>
</evidence>
<keyword evidence="2" id="KW-0732">Signal</keyword>
<dbReference type="EMBL" id="FMCQ01000008">
    <property type="protein sequence ID" value="SCF05664.1"/>
    <property type="molecule type" value="Genomic_DNA"/>
</dbReference>
<dbReference type="EMBL" id="CP024087">
    <property type="protein sequence ID" value="AYF31045.1"/>
    <property type="molecule type" value="Genomic_DNA"/>
</dbReference>
<dbReference type="EMBL" id="JAGFVQ010000010">
    <property type="protein sequence ID" value="MBO4140120.1"/>
    <property type="molecule type" value="Genomic_DNA"/>
</dbReference>
<proteinExistence type="predicted"/>
<dbReference type="AlphaFoldDB" id="A0A1C4XBE0"/>
<evidence type="ECO:0000313" key="3">
    <source>
        <dbReference type="EMBL" id="AYF31045.1"/>
    </source>
</evidence>
<reference evidence="3 7" key="2">
    <citation type="submission" date="2017-10" db="EMBL/GenBank/DDBJ databases">
        <title>Integration of genomic and chemical information greatly accelerates assignment of the full stereostructure of myelolactone, a potent inhibitor of myeloma from a marine-derived Micromonospora.</title>
        <authorList>
            <person name="Kim M.C."/>
            <person name="Machado H."/>
            <person name="Jensen P.R."/>
            <person name="Fenical W."/>
        </authorList>
    </citation>
    <scope>NUCLEOTIDE SEQUENCE [LARGE SCALE GENOMIC DNA]</scope>
    <source>
        <strain evidence="3 7">CNY-010</strain>
    </source>
</reference>